<keyword evidence="3" id="KW-1185">Reference proteome</keyword>
<accession>A0ABP8X698</accession>
<gene>
    <name evidence="2" type="ORF">GCM10023215_45790</name>
</gene>
<feature type="region of interest" description="Disordered" evidence="1">
    <location>
        <begin position="66"/>
        <end position="101"/>
    </location>
</feature>
<name>A0ABP8X698_9PSEU</name>
<reference evidence="3" key="1">
    <citation type="journal article" date="2019" name="Int. J. Syst. Evol. Microbiol.">
        <title>The Global Catalogue of Microorganisms (GCM) 10K type strain sequencing project: providing services to taxonomists for standard genome sequencing and annotation.</title>
        <authorList>
            <consortium name="The Broad Institute Genomics Platform"/>
            <consortium name="The Broad Institute Genome Sequencing Center for Infectious Disease"/>
            <person name="Wu L."/>
            <person name="Ma J."/>
        </authorList>
    </citation>
    <scope>NUCLEOTIDE SEQUENCE [LARGE SCALE GENOMIC DNA]</scope>
    <source>
        <strain evidence="3">JCM 18055</strain>
    </source>
</reference>
<evidence type="ECO:0000313" key="2">
    <source>
        <dbReference type="EMBL" id="GAA4701668.1"/>
    </source>
</evidence>
<feature type="compositionally biased region" description="Basic and acidic residues" evidence="1">
    <location>
        <begin position="83"/>
        <end position="94"/>
    </location>
</feature>
<dbReference type="Proteomes" id="UP001500325">
    <property type="component" value="Unassembled WGS sequence"/>
</dbReference>
<evidence type="ECO:0000256" key="1">
    <source>
        <dbReference type="SAM" id="MobiDB-lite"/>
    </source>
</evidence>
<protein>
    <submittedName>
        <fullName evidence="2">Uncharacterized protein</fullName>
    </submittedName>
</protein>
<proteinExistence type="predicted"/>
<organism evidence="2 3">
    <name type="scientific">Pseudonocardia yuanmonensis</name>
    <dbReference type="NCBI Taxonomy" id="1095914"/>
    <lineage>
        <taxon>Bacteria</taxon>
        <taxon>Bacillati</taxon>
        <taxon>Actinomycetota</taxon>
        <taxon>Actinomycetes</taxon>
        <taxon>Pseudonocardiales</taxon>
        <taxon>Pseudonocardiaceae</taxon>
        <taxon>Pseudonocardia</taxon>
    </lineage>
</organism>
<evidence type="ECO:0000313" key="3">
    <source>
        <dbReference type="Proteomes" id="UP001500325"/>
    </source>
</evidence>
<comment type="caution">
    <text evidence="2">The sequence shown here is derived from an EMBL/GenBank/DDBJ whole genome shotgun (WGS) entry which is preliminary data.</text>
</comment>
<sequence length="101" mass="10635">MARAVVETAAVTRAGLSRFTQLAIETAATAVPVGPRTGAATPLRARIPRAPRRSAAADLLELAAEKTREDHGARGSPGQPGIEHCREAFRRPEGQQRLASG</sequence>
<dbReference type="EMBL" id="BAABIC010000016">
    <property type="protein sequence ID" value="GAA4701668.1"/>
    <property type="molecule type" value="Genomic_DNA"/>
</dbReference>